<dbReference type="Gene3D" id="3.40.50.1820">
    <property type="entry name" value="alpha/beta hydrolase"/>
    <property type="match status" value="1"/>
</dbReference>
<dbReference type="EC" id="3.1.1.-" evidence="3"/>
<feature type="domain" description="Alpha/beta hydrolase fold-3" evidence="2">
    <location>
        <begin position="82"/>
        <end position="289"/>
    </location>
</feature>
<evidence type="ECO:0000313" key="3">
    <source>
        <dbReference type="EMBL" id="MBM7417466.1"/>
    </source>
</evidence>
<gene>
    <name evidence="3" type="ORF">JOE42_004199</name>
</gene>
<dbReference type="Proteomes" id="UP000703038">
    <property type="component" value="Unassembled WGS sequence"/>
</dbReference>
<dbReference type="InterPro" id="IPR013094">
    <property type="entry name" value="AB_hydrolase_3"/>
</dbReference>
<proteinExistence type="predicted"/>
<evidence type="ECO:0000313" key="4">
    <source>
        <dbReference type="Proteomes" id="UP000703038"/>
    </source>
</evidence>
<accession>A0ABS2L1L5</accession>
<keyword evidence="1 3" id="KW-0378">Hydrolase</keyword>
<sequence>MSVPLEEHVRRFIEGAGATDPFPAGARFGSREAAEHLQRMRSRVRPPRISDPIDRVLELRTSAGTAVRVYVPASDDSERVLVVYLHGGGWVSGDLDMHDPTCRSLAIGADAVVVNVDYRLAPEHPYPAPLDDAAEAVEWAIAHAESWGADPSRTVVAGTSAGANLAAAVAVRRAEAVAEPALFGQVLIYPVLDAAMQTASYREKAEGYFVTADHLRFFWDAYVQSDVDRAHPHISPGLAPDVSQLPPAVVVSAEHDPLRDEADAFAERMRSVDRLLAHSQVPGQIHGFLTAFADSPASTSTLRLVIDSLVRMRTLPTD</sequence>
<dbReference type="EMBL" id="JAFBBK010000001">
    <property type="protein sequence ID" value="MBM7417466.1"/>
    <property type="molecule type" value="Genomic_DNA"/>
</dbReference>
<protein>
    <submittedName>
        <fullName evidence="3">Acetyl esterase</fullName>
        <ecNumber evidence="3">3.1.1.-</ecNumber>
    </submittedName>
</protein>
<evidence type="ECO:0000256" key="1">
    <source>
        <dbReference type="ARBA" id="ARBA00022801"/>
    </source>
</evidence>
<dbReference type="PANTHER" id="PTHR48081">
    <property type="entry name" value="AB HYDROLASE SUPERFAMILY PROTEIN C4A8.06C"/>
    <property type="match status" value="1"/>
</dbReference>
<dbReference type="InterPro" id="IPR050300">
    <property type="entry name" value="GDXG_lipolytic_enzyme"/>
</dbReference>
<reference evidence="3 4" key="1">
    <citation type="submission" date="2021-01" db="EMBL/GenBank/DDBJ databases">
        <title>Genomics of switchgrass bacterial isolates.</title>
        <authorList>
            <person name="Shade A."/>
        </authorList>
    </citation>
    <scope>NUCLEOTIDE SEQUENCE [LARGE SCALE GENOMIC DNA]</scope>
    <source>
        <strain evidence="3 4">PvP111</strain>
    </source>
</reference>
<name>A0ABS2L1L5_9NOCA</name>
<dbReference type="SUPFAM" id="SSF53474">
    <property type="entry name" value="alpha/beta-Hydrolases"/>
    <property type="match status" value="1"/>
</dbReference>
<keyword evidence="4" id="KW-1185">Reference proteome</keyword>
<evidence type="ECO:0000259" key="2">
    <source>
        <dbReference type="Pfam" id="PF07859"/>
    </source>
</evidence>
<organism evidence="3 4">
    <name type="scientific">Rhodococcoides corynebacterioides</name>
    <dbReference type="NCBI Taxonomy" id="53972"/>
    <lineage>
        <taxon>Bacteria</taxon>
        <taxon>Bacillati</taxon>
        <taxon>Actinomycetota</taxon>
        <taxon>Actinomycetes</taxon>
        <taxon>Mycobacteriales</taxon>
        <taxon>Nocardiaceae</taxon>
        <taxon>Rhodococcoides</taxon>
    </lineage>
</organism>
<dbReference type="GO" id="GO:0016787">
    <property type="term" value="F:hydrolase activity"/>
    <property type="evidence" value="ECO:0007669"/>
    <property type="project" value="UniProtKB-KW"/>
</dbReference>
<dbReference type="InterPro" id="IPR029058">
    <property type="entry name" value="AB_hydrolase_fold"/>
</dbReference>
<dbReference type="Pfam" id="PF07859">
    <property type="entry name" value="Abhydrolase_3"/>
    <property type="match status" value="1"/>
</dbReference>
<dbReference type="PANTHER" id="PTHR48081:SF8">
    <property type="entry name" value="ALPHA_BETA HYDROLASE FOLD-3 DOMAIN-CONTAINING PROTEIN-RELATED"/>
    <property type="match status" value="1"/>
</dbReference>
<dbReference type="RefSeq" id="WP_204870138.1">
    <property type="nucleotide sequence ID" value="NZ_JAFBBK010000001.1"/>
</dbReference>
<comment type="caution">
    <text evidence="3">The sequence shown here is derived from an EMBL/GenBank/DDBJ whole genome shotgun (WGS) entry which is preliminary data.</text>
</comment>